<dbReference type="Proteomes" id="UP000228535">
    <property type="component" value="Unassembled WGS sequence"/>
</dbReference>
<dbReference type="RefSeq" id="WP_100335952.1">
    <property type="nucleotide sequence ID" value="NZ_PGFA01000001.1"/>
</dbReference>
<evidence type="ECO:0000313" key="2">
    <source>
        <dbReference type="Proteomes" id="UP000228535"/>
    </source>
</evidence>
<accession>A0A2M9BQS8</accession>
<proteinExistence type="predicted"/>
<dbReference type="OrthoDB" id="884288at2"/>
<protein>
    <submittedName>
        <fullName evidence="1">Uncharacterized protein</fullName>
    </submittedName>
</protein>
<keyword evidence="2" id="KW-1185">Reference proteome</keyword>
<name>A0A2M9BQS8_9BACT</name>
<dbReference type="AlphaFoldDB" id="A0A2M9BQS8"/>
<organism evidence="1 2">
    <name type="scientific">Hymenobacter chitinivorans DSM 11115</name>
    <dbReference type="NCBI Taxonomy" id="1121954"/>
    <lineage>
        <taxon>Bacteria</taxon>
        <taxon>Pseudomonadati</taxon>
        <taxon>Bacteroidota</taxon>
        <taxon>Cytophagia</taxon>
        <taxon>Cytophagales</taxon>
        <taxon>Hymenobacteraceae</taxon>
        <taxon>Hymenobacter</taxon>
    </lineage>
</organism>
<comment type="caution">
    <text evidence="1">The sequence shown here is derived from an EMBL/GenBank/DDBJ whole genome shotgun (WGS) entry which is preliminary data.</text>
</comment>
<evidence type="ECO:0000313" key="1">
    <source>
        <dbReference type="EMBL" id="PJJ60295.1"/>
    </source>
</evidence>
<reference evidence="1 2" key="1">
    <citation type="submission" date="2017-11" db="EMBL/GenBank/DDBJ databases">
        <title>Genomic Encyclopedia of Archaeal and Bacterial Type Strains, Phase II (KMG-II): From Individual Species to Whole Genera.</title>
        <authorList>
            <person name="Goeker M."/>
        </authorList>
    </citation>
    <scope>NUCLEOTIDE SEQUENCE [LARGE SCALE GENOMIC DNA]</scope>
    <source>
        <strain evidence="1 2">DSM 11115</strain>
    </source>
</reference>
<dbReference type="PROSITE" id="PS51257">
    <property type="entry name" value="PROKAR_LIPOPROTEIN"/>
    <property type="match status" value="1"/>
</dbReference>
<gene>
    <name evidence="1" type="ORF">CLV45_1720</name>
</gene>
<sequence>MRFLYLPYIYLALLSSCQGIRPVGDTEFTDKQRERRFRPNSAKLAVLRRAVNNQLPEAYRDNPTLLKRYHYWPVVVDHHFRGLWHFDNSSHQGPILVLNGKYNARVIPMLLDKGPTLDSLQVALKKYSLAEINQEVRTGITIEVESYYRK</sequence>
<dbReference type="EMBL" id="PGFA01000001">
    <property type="protein sequence ID" value="PJJ60295.1"/>
    <property type="molecule type" value="Genomic_DNA"/>
</dbReference>